<dbReference type="OrthoDB" id="3182339at2759"/>
<sequence>MNNQAFSSRKRLEELAASVGVSMSNYLPILKRNAIFSFSHQDKEAAESLATRKRLETFSSKSHIFRRTPSQRNFKKQELYVAIETVIRENGPVGVLECLLTQAKDAKSKKNIFKTDTQEFHVGPLLELAIGHRRADMVSILAPQADPASVNSCLRCATASANLDCVKALLENGADPNSCQEEFIENITSGNIPLVKLLLRAEKRLKISCLDEALPIMVSKGPLQLVIILLQQGANADSAGLFESVVEGGRIDLIAAFVSAKRPPSRASLSRALGVVLRGSTVVTEEQRLIIEMLLCAGASGENVNKILMRSISTNDRNLASTVVSYREVISYDPSDAIIEAVKKNDMEILSIIFNGKLDSDCASALLAKFSKVSVTLASSRKLWIVSTLVKYGATGVPLHEYLVNSVQRNDELLVRFLVDHGASVDYQDAKALRLAMSSKNLQIFKKLLGGKPSQPSFSLCFRLLPTLPPNLQLDLASELLAAGAQGQEVDKTLARVFSDNVTLERHQFLELLVRHGADVNIKDGYCFQEAARLGDIVSLSILLKGSLSELSLCRALTPASKLSPKELRFTIVDLLLSAGARGPMVDAQLVELVQEIPVDIVLISLVLEKGEANINTDGGKAVHHACRKADHKLLELLLQYRPTTKTLDAAFLTATSLEDPAVRYEICHKLLNAGVKGAMLDASLICEQQSPSSNMSLLELLLDHGANINFNNGAAIRNAIKQSDEQQLVLLASRMPSRQTVIGGLELLLRTNTVKRYEMANILLNATDISVSEALNPMLPEVIRLDIWNHRLLKLFIQHGASVDYQQGMAIRKSIDNDYIDACELLLGQPVSSDTLETVFGSCLAIEGPRRVQYAKLVLQAGFHGRCVDEALLKIVQEKPCDMDMVILLLGHGASVHFANSQCIVHAALSRDDLILRLLLESVSDKIAVTYAFGKTISAGITWLSASGLPTIELLLRHGATGEALNLALIAAVENAAMNPEVAKFVDLFLEFGARADYHDGRALRAAISKGQISLTKKIMDTCPSSKSLAIGLTCVFSSDLSEDVSLKLIEILTQNQADVDAMGTLWCSDGLQKESPVLLCLQKWPRGTKILEKLLQSGMNVNQITSYTIENDHGLEHVSLLLWALLQPQQRISSYAIECLLKHGADPNFQSTGSWKSPLLIASIERAPDVVLQLIRHGADVSRGDAAGKSPLFYASRRNQIDIIRHLIDAGATVDDGSLHEAAQALSPDAVQLLISYGHDPNFPSMLHDGRGALANLSLHASDARLPVSGIRKTIDALIAGKADLRAQSQGKSLLFHALDNPGSCVHVTTALLASGMWKLVNDSCNIFTSNNYVYSPSMYIKKNLQNSPRELGPQLLHILKAHNCRDVYYRLTSPQPPDMVNAPPEIMAEESRRQARVKRLQDQEEEHQMQLRQNEDLANQQDILMTRTHNLRIQHDRELADEREANAERFAKQQLRLDAESAAQRSRLAQQNRMLEFEHTKTLSQLRLQALEQHARLQIANAQEVAHIEQELVDKKLATEIQRIRELEAANDRQYKRDSDILCRQQRLWAERKGIMSEDRGITPGNASGTMSPVKGLTYQGAELD</sequence>
<dbReference type="Proteomes" id="UP000054567">
    <property type="component" value="Unassembled WGS sequence"/>
</dbReference>
<dbReference type="SUPFAM" id="SSF48403">
    <property type="entry name" value="Ankyrin repeat"/>
    <property type="match status" value="3"/>
</dbReference>
<evidence type="ECO:0000256" key="4">
    <source>
        <dbReference type="SAM" id="MobiDB-lite"/>
    </source>
</evidence>
<feature type="repeat" description="ANK" evidence="3">
    <location>
        <begin position="1189"/>
        <end position="1221"/>
    </location>
</feature>
<evidence type="ECO:0000313" key="6">
    <source>
        <dbReference type="Proteomes" id="UP000054567"/>
    </source>
</evidence>
<dbReference type="VEuPathDB" id="FungiDB:CPAG_08963"/>
<feature type="region of interest" description="Disordered" evidence="4">
    <location>
        <begin position="1562"/>
        <end position="1588"/>
    </location>
</feature>
<dbReference type="InterPro" id="IPR002110">
    <property type="entry name" value="Ankyrin_rpt"/>
</dbReference>
<reference evidence="5 6" key="1">
    <citation type="submission" date="2007-06" db="EMBL/GenBank/DDBJ databases">
        <title>The Genome Sequence of Coccidioides posadasii RMSCC_3488.</title>
        <authorList>
            <consortium name="Coccidioides Genome Resources Consortium"/>
            <consortium name="The Broad Institute Genome Sequencing Platform"/>
            <person name="Henn M.R."/>
            <person name="Sykes S."/>
            <person name="Young S."/>
            <person name="Jaffe D."/>
            <person name="Berlin A."/>
            <person name="Alvarez P."/>
            <person name="Butler J."/>
            <person name="Gnerre S."/>
            <person name="Grabherr M."/>
            <person name="Mauceli E."/>
            <person name="Brockman W."/>
            <person name="Kodira C."/>
            <person name="Alvarado L."/>
            <person name="Zeng Q."/>
            <person name="Crawford M."/>
            <person name="Antoine C."/>
            <person name="Devon K."/>
            <person name="Galgiani J."/>
            <person name="Orsborn K."/>
            <person name="Lewis M.L."/>
            <person name="Nusbaum C."/>
            <person name="Galagan J."/>
            <person name="Birren B."/>
        </authorList>
    </citation>
    <scope>NUCLEOTIDE SEQUENCE [LARGE SCALE GENOMIC DNA]</scope>
    <source>
        <strain evidence="5 6">RMSCC 3488</strain>
    </source>
</reference>
<evidence type="ECO:0000256" key="1">
    <source>
        <dbReference type="ARBA" id="ARBA00022737"/>
    </source>
</evidence>
<dbReference type="EMBL" id="DS268114">
    <property type="protein sequence ID" value="KMM72669.1"/>
    <property type="molecule type" value="Genomic_DNA"/>
</dbReference>
<dbReference type="InterPro" id="IPR036770">
    <property type="entry name" value="Ankyrin_rpt-contain_sf"/>
</dbReference>
<dbReference type="InterPro" id="IPR050745">
    <property type="entry name" value="Multifunctional_regulatory"/>
</dbReference>
<dbReference type="SMART" id="SM00248">
    <property type="entry name" value="ANK"/>
    <property type="match status" value="15"/>
</dbReference>
<keyword evidence="2 3" id="KW-0040">ANK repeat</keyword>
<dbReference type="PROSITE" id="PS50088">
    <property type="entry name" value="ANK_REPEAT"/>
    <property type="match status" value="1"/>
</dbReference>
<dbReference type="Pfam" id="PF12796">
    <property type="entry name" value="Ank_2"/>
    <property type="match status" value="1"/>
</dbReference>
<gene>
    <name evidence="5" type="ORF">CPAG_08963</name>
</gene>
<accession>A0A0J6FU88</accession>
<keyword evidence="1" id="KW-0677">Repeat</keyword>
<protein>
    <submittedName>
        <fullName evidence="5">Uncharacterized protein</fullName>
    </submittedName>
</protein>
<reference evidence="6" key="2">
    <citation type="journal article" date="2009" name="Genome Res.">
        <title>Comparative genomic analyses of the human fungal pathogens Coccidioides and their relatives.</title>
        <authorList>
            <person name="Sharpton T.J."/>
            <person name="Stajich J.E."/>
            <person name="Rounsley S.D."/>
            <person name="Gardner M.J."/>
            <person name="Wortman J.R."/>
            <person name="Jordar V.S."/>
            <person name="Maiti R."/>
            <person name="Kodira C.D."/>
            <person name="Neafsey D.E."/>
            <person name="Zeng Q."/>
            <person name="Hung C.-Y."/>
            <person name="McMahan C."/>
            <person name="Muszewska A."/>
            <person name="Grynberg M."/>
            <person name="Mandel M.A."/>
            <person name="Kellner E.M."/>
            <person name="Barker B.M."/>
            <person name="Galgiani J.N."/>
            <person name="Orbach M.J."/>
            <person name="Kirkland T.N."/>
            <person name="Cole G.T."/>
            <person name="Henn M.R."/>
            <person name="Birren B.W."/>
            <person name="Taylor J.W."/>
        </authorList>
    </citation>
    <scope>NUCLEOTIDE SEQUENCE [LARGE SCALE GENOMIC DNA]</scope>
    <source>
        <strain evidence="6">RMSCC 3488</strain>
    </source>
</reference>
<evidence type="ECO:0000256" key="2">
    <source>
        <dbReference type="ARBA" id="ARBA00023043"/>
    </source>
</evidence>
<reference evidence="6" key="3">
    <citation type="journal article" date="2010" name="Genome Res.">
        <title>Population genomic sequencing of Coccidioides fungi reveals recent hybridization and transposon control.</title>
        <authorList>
            <person name="Neafsey D.E."/>
            <person name="Barker B.M."/>
            <person name="Sharpton T.J."/>
            <person name="Stajich J.E."/>
            <person name="Park D.J."/>
            <person name="Whiston E."/>
            <person name="Hung C.-Y."/>
            <person name="McMahan C."/>
            <person name="White J."/>
            <person name="Sykes S."/>
            <person name="Heiman D."/>
            <person name="Young S."/>
            <person name="Zeng Q."/>
            <person name="Abouelleil A."/>
            <person name="Aftuck L."/>
            <person name="Bessette D."/>
            <person name="Brown A."/>
            <person name="FitzGerald M."/>
            <person name="Lui A."/>
            <person name="Macdonald J.P."/>
            <person name="Priest M."/>
            <person name="Orbach M.J."/>
            <person name="Galgiani J.N."/>
            <person name="Kirkland T.N."/>
            <person name="Cole G.T."/>
            <person name="Birren B.W."/>
            <person name="Henn M.R."/>
            <person name="Taylor J.W."/>
            <person name="Rounsley S.D."/>
        </authorList>
    </citation>
    <scope>NUCLEOTIDE SEQUENCE [LARGE SCALE GENOMIC DNA]</scope>
    <source>
        <strain evidence="6">RMSCC 3488</strain>
    </source>
</reference>
<dbReference type="Gene3D" id="1.25.40.20">
    <property type="entry name" value="Ankyrin repeat-containing domain"/>
    <property type="match status" value="5"/>
</dbReference>
<dbReference type="PANTHER" id="PTHR24189:SF50">
    <property type="entry name" value="ANKYRIN REPEAT AND SOCS BOX PROTEIN 2"/>
    <property type="match status" value="1"/>
</dbReference>
<dbReference type="PROSITE" id="PS50297">
    <property type="entry name" value="ANK_REP_REGION"/>
    <property type="match status" value="1"/>
</dbReference>
<evidence type="ECO:0000256" key="3">
    <source>
        <dbReference type="PROSITE-ProRule" id="PRU00023"/>
    </source>
</evidence>
<organism evidence="5 6">
    <name type="scientific">Coccidioides posadasii RMSCC 3488</name>
    <dbReference type="NCBI Taxonomy" id="454284"/>
    <lineage>
        <taxon>Eukaryota</taxon>
        <taxon>Fungi</taxon>
        <taxon>Dikarya</taxon>
        <taxon>Ascomycota</taxon>
        <taxon>Pezizomycotina</taxon>
        <taxon>Eurotiomycetes</taxon>
        <taxon>Eurotiomycetidae</taxon>
        <taxon>Onygenales</taxon>
        <taxon>Onygenaceae</taxon>
        <taxon>Coccidioides</taxon>
    </lineage>
</organism>
<dbReference type="SUPFAM" id="SSF140860">
    <property type="entry name" value="Pseudo ankyrin repeat-like"/>
    <property type="match status" value="1"/>
</dbReference>
<dbReference type="PANTHER" id="PTHR24189">
    <property type="entry name" value="MYOTROPHIN"/>
    <property type="match status" value="1"/>
</dbReference>
<proteinExistence type="predicted"/>
<dbReference type="Pfam" id="PF00023">
    <property type="entry name" value="Ank"/>
    <property type="match status" value="1"/>
</dbReference>
<name>A0A0J6FU88_COCPO</name>
<evidence type="ECO:0000313" key="5">
    <source>
        <dbReference type="EMBL" id="KMM72669.1"/>
    </source>
</evidence>